<dbReference type="AlphaFoldDB" id="A0A8S0W7V8"/>
<keyword evidence="6 10" id="KW-0238">DNA-binding</keyword>
<evidence type="ECO:0000256" key="7">
    <source>
        <dbReference type="ARBA" id="ARBA00023159"/>
    </source>
</evidence>
<dbReference type="InterPro" id="IPR051271">
    <property type="entry name" value="2C-system_Tx_regulators"/>
</dbReference>
<evidence type="ECO:0000256" key="5">
    <source>
        <dbReference type="ARBA" id="ARBA00023015"/>
    </source>
</evidence>
<dbReference type="SMART" id="SM00448">
    <property type="entry name" value="REC"/>
    <property type="match status" value="1"/>
</dbReference>
<dbReference type="RefSeq" id="WP_240984747.1">
    <property type="nucleotide sequence ID" value="NZ_CDGJ01000082.1"/>
</dbReference>
<keyword evidence="7 10" id="KW-0010">Activator</keyword>
<dbReference type="EMBL" id="LR746496">
    <property type="protein sequence ID" value="CAA7601189.1"/>
    <property type="molecule type" value="Genomic_DNA"/>
</dbReference>
<dbReference type="InterPro" id="IPR036390">
    <property type="entry name" value="WH_DNA-bd_sf"/>
</dbReference>
<dbReference type="Proteomes" id="UP001071230">
    <property type="component" value="Unassembled WGS sequence"/>
</dbReference>
<evidence type="ECO:0000256" key="4">
    <source>
        <dbReference type="ARBA" id="ARBA00023012"/>
    </source>
</evidence>
<dbReference type="GO" id="GO:0003700">
    <property type="term" value="F:DNA-binding transcription factor activity"/>
    <property type="evidence" value="ECO:0007669"/>
    <property type="project" value="InterPro"/>
</dbReference>
<dbReference type="SUPFAM" id="SSF52172">
    <property type="entry name" value="CheY-like"/>
    <property type="match status" value="1"/>
</dbReference>
<evidence type="ECO:0000256" key="3">
    <source>
        <dbReference type="ARBA" id="ARBA00022553"/>
    </source>
</evidence>
<evidence type="ECO:0000313" key="13">
    <source>
        <dbReference type="EMBL" id="CAA7601189.1"/>
    </source>
</evidence>
<dbReference type="InterPro" id="IPR036388">
    <property type="entry name" value="WH-like_DNA-bd_sf"/>
</dbReference>
<dbReference type="PROSITE" id="PS50110">
    <property type="entry name" value="RESPONSE_REGULATORY"/>
    <property type="match status" value="1"/>
</dbReference>
<gene>
    <name evidence="13" type="ORF">DEACI_1842</name>
    <name evidence="14" type="ORF">DEACI_3009</name>
</gene>
<protein>
    <recommendedName>
        <fullName evidence="10">Transcriptional regulatory protein</fullName>
    </recommendedName>
</protein>
<evidence type="ECO:0000256" key="2">
    <source>
        <dbReference type="ARBA" id="ARBA00022490"/>
    </source>
</evidence>
<dbReference type="InterPro" id="IPR001789">
    <property type="entry name" value="Sig_transdc_resp-reg_receiver"/>
</dbReference>
<feature type="domain" description="Response regulatory" evidence="12">
    <location>
        <begin position="5"/>
        <end position="121"/>
    </location>
</feature>
<dbReference type="Proteomes" id="UP000836597">
    <property type="component" value="Chromosome"/>
</dbReference>
<dbReference type="GO" id="GO:0005737">
    <property type="term" value="C:cytoplasm"/>
    <property type="evidence" value="ECO:0007669"/>
    <property type="project" value="UniProtKB-SubCell"/>
</dbReference>
<feature type="modified residue" description="4-aspartylphosphate" evidence="11">
    <location>
        <position position="56"/>
    </location>
</feature>
<sequence>MKEIDLVLVEDDPMVMAVNEEFVTRVGGFKIVGRARSGQEAVEVLKFLRPRLAVLDIYLPDLDGLHVLKSIRQDGLPTDVIMLTAAHDVGTIQEFRRLGVMDYIIKPFKFQRIAHALSGYREYTEKMSSRSALDQGDLDRLWYRNNVDELGWQEEGILPKGLRNITLRQILDFLAEGKKELSAEEVAEGIGLARVTARRYLEYLEKDGKVRMETRYGTVGRPLNKYRLTSSFR</sequence>
<reference evidence="14" key="1">
    <citation type="submission" date="2014-11" db="EMBL/GenBank/DDBJ databases">
        <authorList>
            <person name="Hornung B.V."/>
        </authorList>
    </citation>
    <scope>NUCLEOTIDE SEQUENCE</scope>
    <source>
        <strain evidence="14">INE</strain>
    </source>
</reference>
<dbReference type="GO" id="GO:0000156">
    <property type="term" value="F:phosphorelay response regulator activity"/>
    <property type="evidence" value="ECO:0007669"/>
    <property type="project" value="TreeGrafter"/>
</dbReference>
<dbReference type="InterPro" id="IPR005471">
    <property type="entry name" value="Tscrpt_reg_IclR_N"/>
</dbReference>
<dbReference type="KEGG" id="aacx:DEACI_1842"/>
<proteinExistence type="predicted"/>
<comment type="subcellular location">
    <subcellularLocation>
        <location evidence="1 10">Cytoplasm</location>
    </subcellularLocation>
</comment>
<evidence type="ECO:0000256" key="8">
    <source>
        <dbReference type="ARBA" id="ARBA00023163"/>
    </source>
</evidence>
<name>A0A8S0W7V8_9FIRM</name>
<dbReference type="InterPro" id="IPR011991">
    <property type="entry name" value="ArsR-like_HTH"/>
</dbReference>
<evidence type="ECO:0000313" key="15">
    <source>
        <dbReference type="Proteomes" id="UP001071230"/>
    </source>
</evidence>
<dbReference type="SUPFAM" id="SSF46785">
    <property type="entry name" value="Winged helix' DNA-binding domain"/>
    <property type="match status" value="1"/>
</dbReference>
<evidence type="ECO:0000256" key="10">
    <source>
        <dbReference type="PIRNR" id="PIRNR006171"/>
    </source>
</evidence>
<keyword evidence="2 10" id="KW-0963">Cytoplasm</keyword>
<keyword evidence="4 10" id="KW-0902">Two-component regulatory system</keyword>
<evidence type="ECO:0000256" key="9">
    <source>
        <dbReference type="ARBA" id="ARBA00024867"/>
    </source>
</evidence>
<evidence type="ECO:0000256" key="11">
    <source>
        <dbReference type="PROSITE-ProRule" id="PRU00169"/>
    </source>
</evidence>
<keyword evidence="8 10" id="KW-0804">Transcription</keyword>
<organism evidence="13">
    <name type="scientific">Acididesulfobacillus acetoxydans</name>
    <dbReference type="NCBI Taxonomy" id="1561005"/>
    <lineage>
        <taxon>Bacteria</taxon>
        <taxon>Bacillati</taxon>
        <taxon>Bacillota</taxon>
        <taxon>Clostridia</taxon>
        <taxon>Eubacteriales</taxon>
        <taxon>Peptococcaceae</taxon>
        <taxon>Acididesulfobacillus</taxon>
    </lineage>
</organism>
<dbReference type="Gene3D" id="3.40.50.2300">
    <property type="match status" value="1"/>
</dbReference>
<evidence type="ECO:0000313" key="14">
    <source>
        <dbReference type="EMBL" id="CEJ08532.1"/>
    </source>
</evidence>
<dbReference type="Gene3D" id="1.10.10.10">
    <property type="entry name" value="Winged helix-like DNA-binding domain superfamily/Winged helix DNA-binding domain"/>
    <property type="match status" value="1"/>
</dbReference>
<reference evidence="13" key="2">
    <citation type="submission" date="2020-01" db="EMBL/GenBank/DDBJ databases">
        <authorList>
            <person name="Hornung B."/>
        </authorList>
    </citation>
    <scope>NUCLEOTIDE SEQUENCE</scope>
    <source>
        <strain evidence="13">PacBioINE</strain>
    </source>
</reference>
<dbReference type="PANTHER" id="PTHR45526">
    <property type="entry name" value="TRANSCRIPTIONAL REGULATORY PROTEIN DPIA"/>
    <property type="match status" value="1"/>
</dbReference>
<evidence type="ECO:0000256" key="1">
    <source>
        <dbReference type="ARBA" id="ARBA00004496"/>
    </source>
</evidence>
<accession>A0A8S0W7V8</accession>
<dbReference type="GO" id="GO:0003677">
    <property type="term" value="F:DNA binding"/>
    <property type="evidence" value="ECO:0007669"/>
    <property type="project" value="UniProtKB-KW"/>
</dbReference>
<dbReference type="InterPro" id="IPR011006">
    <property type="entry name" value="CheY-like_superfamily"/>
</dbReference>
<dbReference type="EMBL" id="CDGJ01000082">
    <property type="protein sequence ID" value="CEJ08532.1"/>
    <property type="molecule type" value="Genomic_DNA"/>
</dbReference>
<keyword evidence="5 10" id="KW-0805">Transcription regulation</keyword>
<evidence type="ECO:0000259" key="12">
    <source>
        <dbReference type="PROSITE" id="PS50110"/>
    </source>
</evidence>
<dbReference type="CDD" id="cd00090">
    <property type="entry name" value="HTH_ARSR"/>
    <property type="match status" value="1"/>
</dbReference>
<dbReference type="PANTHER" id="PTHR45526:SF1">
    <property type="entry name" value="TRANSCRIPTIONAL REGULATORY PROTEIN DCUR-RELATED"/>
    <property type="match status" value="1"/>
</dbReference>
<dbReference type="Pfam" id="PF00072">
    <property type="entry name" value="Response_reg"/>
    <property type="match status" value="1"/>
</dbReference>
<keyword evidence="3 11" id="KW-0597">Phosphoprotein</keyword>
<keyword evidence="15" id="KW-1185">Reference proteome</keyword>
<dbReference type="PIRSF" id="PIRSF006171">
    <property type="entry name" value="RR_citrat_malat"/>
    <property type="match status" value="1"/>
</dbReference>
<dbReference type="InterPro" id="IPR024187">
    <property type="entry name" value="Sig_transdc_resp-reg_cit/mal"/>
</dbReference>
<comment type="function">
    <text evidence="9">May play the central regulatory role in sporulation. It may be an element of the effector pathway responsible for the activation of sporulation genes in response to nutritional stress. Spo0A may act in concert with spo0H (a sigma factor) to control the expression of some genes that are critical to the sporulation process.</text>
</comment>
<evidence type="ECO:0000256" key="6">
    <source>
        <dbReference type="ARBA" id="ARBA00023125"/>
    </source>
</evidence>
<dbReference type="Pfam" id="PF09339">
    <property type="entry name" value="HTH_IclR"/>
    <property type="match status" value="1"/>
</dbReference>